<dbReference type="RefSeq" id="WP_354556925.1">
    <property type="nucleotide sequence ID" value="NZ_JBEPMB010000004.1"/>
</dbReference>
<proteinExistence type="predicted"/>
<organism evidence="3 4">
    <name type="scientific">Rhizobium aquaticum</name>
    <dbReference type="NCBI Taxonomy" id="1549636"/>
    <lineage>
        <taxon>Bacteria</taxon>
        <taxon>Pseudomonadati</taxon>
        <taxon>Pseudomonadota</taxon>
        <taxon>Alphaproteobacteria</taxon>
        <taxon>Hyphomicrobiales</taxon>
        <taxon>Rhizobiaceae</taxon>
        <taxon>Rhizobium/Agrobacterium group</taxon>
        <taxon>Rhizobium</taxon>
    </lineage>
</organism>
<evidence type="ECO:0000313" key="4">
    <source>
        <dbReference type="Proteomes" id="UP001549047"/>
    </source>
</evidence>
<name>A0ABV2J0Y1_9HYPH</name>
<dbReference type="EMBL" id="JBEPMB010000004">
    <property type="protein sequence ID" value="MET3614414.1"/>
    <property type="molecule type" value="Genomic_DNA"/>
</dbReference>
<protein>
    <submittedName>
        <fullName evidence="3">Uncharacterized protein</fullName>
    </submittedName>
</protein>
<reference evidence="3 4" key="1">
    <citation type="submission" date="2024-06" db="EMBL/GenBank/DDBJ databases">
        <title>Genomic Encyclopedia of Type Strains, Phase IV (KMG-IV): sequencing the most valuable type-strain genomes for metagenomic binning, comparative biology and taxonomic classification.</title>
        <authorList>
            <person name="Goeker M."/>
        </authorList>
    </citation>
    <scope>NUCLEOTIDE SEQUENCE [LARGE SCALE GENOMIC DNA]</scope>
    <source>
        <strain evidence="3 4">DSM 29780</strain>
    </source>
</reference>
<accession>A0ABV2J0Y1</accession>
<comment type="caution">
    <text evidence="3">The sequence shown here is derived from an EMBL/GenBank/DDBJ whole genome shotgun (WGS) entry which is preliminary data.</text>
</comment>
<evidence type="ECO:0000256" key="1">
    <source>
        <dbReference type="SAM" id="MobiDB-lite"/>
    </source>
</evidence>
<feature type="signal peptide" evidence="2">
    <location>
        <begin position="1"/>
        <end position="20"/>
    </location>
</feature>
<dbReference type="Proteomes" id="UP001549047">
    <property type="component" value="Unassembled WGS sequence"/>
</dbReference>
<feature type="chain" id="PRO_5046554004" evidence="2">
    <location>
        <begin position="21"/>
        <end position="204"/>
    </location>
</feature>
<evidence type="ECO:0000313" key="3">
    <source>
        <dbReference type="EMBL" id="MET3614414.1"/>
    </source>
</evidence>
<evidence type="ECO:0000256" key="2">
    <source>
        <dbReference type="SAM" id="SignalP"/>
    </source>
</evidence>
<keyword evidence="4" id="KW-1185">Reference proteome</keyword>
<feature type="region of interest" description="Disordered" evidence="1">
    <location>
        <begin position="184"/>
        <end position="204"/>
    </location>
</feature>
<sequence length="204" mass="21907">MHAGFALFILATFAAGTASANSSVYTKLDLDNCKKLSSGEAGGRMKCAGYKSYPVYFAEDDLRQSLRYGPAAKDLIEDSFETFAQFNNINMTIEWRLDDAGKPVAAIQRWFTDNPDPNTGASSPKNAGQVLVVSRVAQPDDGLSCVVGYVDALANPNANDLARKLADDNASDFACGYTEPMWVGTKGPKAGTPSNHLPDRLKAE</sequence>
<gene>
    <name evidence="3" type="ORF">ABID16_002751</name>
</gene>
<keyword evidence="2" id="KW-0732">Signal</keyword>